<dbReference type="Proteomes" id="UP000070700">
    <property type="component" value="Unassembled WGS sequence"/>
</dbReference>
<evidence type="ECO:0000259" key="8">
    <source>
        <dbReference type="PROSITE" id="PS50048"/>
    </source>
</evidence>
<dbReference type="EMBL" id="KQ947428">
    <property type="protein sequence ID" value="KUJ10884.1"/>
    <property type="molecule type" value="Genomic_DNA"/>
</dbReference>
<dbReference type="STRING" id="149040.A0A194WT82"/>
<dbReference type="Pfam" id="PF00172">
    <property type="entry name" value="Zn_clus"/>
    <property type="match status" value="1"/>
</dbReference>
<keyword evidence="1" id="KW-0479">Metal-binding</keyword>
<dbReference type="Pfam" id="PF11951">
    <property type="entry name" value="Fungal_trans_2"/>
    <property type="match status" value="1"/>
</dbReference>
<accession>A0A194WT82</accession>
<evidence type="ECO:0000256" key="5">
    <source>
        <dbReference type="ARBA" id="ARBA00023163"/>
    </source>
</evidence>
<dbReference type="CDD" id="cd00067">
    <property type="entry name" value="GAL4"/>
    <property type="match status" value="1"/>
</dbReference>
<dbReference type="GO" id="GO:0000981">
    <property type="term" value="F:DNA-binding transcription factor activity, RNA polymerase II-specific"/>
    <property type="evidence" value="ECO:0007669"/>
    <property type="project" value="InterPro"/>
</dbReference>
<dbReference type="PANTHER" id="PTHR36206">
    <property type="entry name" value="ASPERCRYPTIN BIOSYNTHESIS CLUSTER-SPECIFIC TRANSCRIPTION REGULATOR ATNN-RELATED"/>
    <property type="match status" value="1"/>
</dbReference>
<dbReference type="KEGG" id="psco:LY89DRAFT_596132"/>
<dbReference type="InterPro" id="IPR001138">
    <property type="entry name" value="Zn2Cys6_DnaBD"/>
</dbReference>
<dbReference type="SMART" id="SM00066">
    <property type="entry name" value="GAL4"/>
    <property type="match status" value="1"/>
</dbReference>
<gene>
    <name evidence="9" type="ORF">LY89DRAFT_596132</name>
</gene>
<dbReference type="GO" id="GO:0008270">
    <property type="term" value="F:zinc ion binding"/>
    <property type="evidence" value="ECO:0007669"/>
    <property type="project" value="InterPro"/>
</dbReference>
<sequence>MQISTLHNKSRQGKAKVKSGCNTCRTRKVKCDETFPVCRRCVTAGRVCGGYGIWGGGGNVSVERHSHSALSSTKATKTNSPVPKCLSILIATIDEKECFDWFKCRTANKLPGSFISDFWGTLLMQASISEPAVLHAVLALGSLHRRGVMLKDQTNSIPDEQMEQFTLQHYVEAISYLRPHFQAKDKATFRVVLIVCIVFISLDFLRGYFSAGQIHLQNGLKLLEETEWLSYGKDEKTIVKPSREAIDDWIVEVFARFCLQVELFKLPYPRPCSLFRPEEIGSASIFKSLKDAWRDMDRIMNRIFYLTEKAQDSNAAGTCPSEVVDLLEYQQRIQKDLDHWVATYNEWWKSMKTHVSNDLEKARLLQLMYHAMATIMANTCLFPDDESVYDLHTDKFVCLLQHLLDLWIVTMDSPDNVVDPLPINLVNARSIMDIGWMAPLYYIAVKCRVHRIRLHAVRLLEVTYHREGIWDASITARVSRKVIELEEGDFYEKIETDDDFSLSSSPLPADFEVPTLPMSRRIQDIEMQLSGEPLEKVFLWCKQDKKGMDCRVCVAEYCLSSQCWVDGEIDQHWSN</sequence>
<keyword evidence="4" id="KW-0238">DNA-binding</keyword>
<keyword evidence="6" id="KW-0539">Nucleus</keyword>
<feature type="transmembrane region" description="Helical" evidence="7">
    <location>
        <begin position="187"/>
        <end position="209"/>
    </location>
</feature>
<dbReference type="GeneID" id="28819626"/>
<keyword evidence="3" id="KW-0805">Transcription regulation</keyword>
<dbReference type="PROSITE" id="PS50048">
    <property type="entry name" value="ZN2_CY6_FUNGAL_2"/>
    <property type="match status" value="1"/>
</dbReference>
<reference evidence="9 10" key="1">
    <citation type="submission" date="2015-10" db="EMBL/GenBank/DDBJ databases">
        <title>Full genome of DAOMC 229536 Phialocephala scopiformis, a fungal endophyte of spruce producing the potent anti-insectan compound rugulosin.</title>
        <authorList>
            <consortium name="DOE Joint Genome Institute"/>
            <person name="Walker A.K."/>
            <person name="Frasz S.L."/>
            <person name="Seifert K.A."/>
            <person name="Miller J.D."/>
            <person name="Mondo S.J."/>
            <person name="Labutti K."/>
            <person name="Lipzen A."/>
            <person name="Dockter R."/>
            <person name="Kennedy M."/>
            <person name="Grigoriev I.V."/>
            <person name="Spatafora J.W."/>
        </authorList>
    </citation>
    <scope>NUCLEOTIDE SEQUENCE [LARGE SCALE GENOMIC DNA]</scope>
    <source>
        <strain evidence="9 10">CBS 120377</strain>
    </source>
</reference>
<protein>
    <recommendedName>
        <fullName evidence="8">Zn(2)-C6 fungal-type domain-containing protein</fullName>
    </recommendedName>
</protein>
<dbReference type="InterPro" id="IPR036864">
    <property type="entry name" value="Zn2-C6_fun-type_DNA-bd_sf"/>
</dbReference>
<organism evidence="9 10">
    <name type="scientific">Mollisia scopiformis</name>
    <name type="common">Conifer needle endophyte fungus</name>
    <name type="synonym">Phialocephala scopiformis</name>
    <dbReference type="NCBI Taxonomy" id="149040"/>
    <lineage>
        <taxon>Eukaryota</taxon>
        <taxon>Fungi</taxon>
        <taxon>Dikarya</taxon>
        <taxon>Ascomycota</taxon>
        <taxon>Pezizomycotina</taxon>
        <taxon>Leotiomycetes</taxon>
        <taxon>Helotiales</taxon>
        <taxon>Mollisiaceae</taxon>
        <taxon>Mollisia</taxon>
    </lineage>
</organism>
<dbReference type="RefSeq" id="XP_018065239.1">
    <property type="nucleotide sequence ID" value="XM_018209900.1"/>
</dbReference>
<evidence type="ECO:0000256" key="2">
    <source>
        <dbReference type="ARBA" id="ARBA00022833"/>
    </source>
</evidence>
<dbReference type="GO" id="GO:0003677">
    <property type="term" value="F:DNA binding"/>
    <property type="evidence" value="ECO:0007669"/>
    <property type="project" value="UniProtKB-KW"/>
</dbReference>
<name>A0A194WT82_MOLSC</name>
<keyword evidence="10" id="KW-1185">Reference proteome</keyword>
<evidence type="ECO:0000313" key="9">
    <source>
        <dbReference type="EMBL" id="KUJ10884.1"/>
    </source>
</evidence>
<evidence type="ECO:0000256" key="4">
    <source>
        <dbReference type="ARBA" id="ARBA00023125"/>
    </source>
</evidence>
<dbReference type="OrthoDB" id="2593732at2759"/>
<evidence type="ECO:0000313" key="10">
    <source>
        <dbReference type="Proteomes" id="UP000070700"/>
    </source>
</evidence>
<evidence type="ECO:0000256" key="6">
    <source>
        <dbReference type="ARBA" id="ARBA00023242"/>
    </source>
</evidence>
<keyword evidence="7" id="KW-0812">Transmembrane</keyword>
<dbReference type="SUPFAM" id="SSF57701">
    <property type="entry name" value="Zn2/Cys6 DNA-binding domain"/>
    <property type="match status" value="1"/>
</dbReference>
<evidence type="ECO:0000256" key="7">
    <source>
        <dbReference type="SAM" id="Phobius"/>
    </source>
</evidence>
<keyword evidence="5" id="KW-0804">Transcription</keyword>
<proteinExistence type="predicted"/>
<dbReference type="Gene3D" id="4.10.240.10">
    <property type="entry name" value="Zn(2)-C6 fungal-type DNA-binding domain"/>
    <property type="match status" value="1"/>
</dbReference>
<keyword evidence="7" id="KW-0472">Membrane</keyword>
<dbReference type="AlphaFoldDB" id="A0A194WT82"/>
<keyword evidence="2" id="KW-0862">Zinc</keyword>
<dbReference type="PROSITE" id="PS00463">
    <property type="entry name" value="ZN2_CY6_FUNGAL_1"/>
    <property type="match status" value="1"/>
</dbReference>
<dbReference type="InParanoid" id="A0A194WT82"/>
<keyword evidence="7" id="KW-1133">Transmembrane helix</keyword>
<dbReference type="InterPro" id="IPR021858">
    <property type="entry name" value="Fun_TF"/>
</dbReference>
<evidence type="ECO:0000256" key="1">
    <source>
        <dbReference type="ARBA" id="ARBA00022723"/>
    </source>
</evidence>
<dbReference type="InterPro" id="IPR052360">
    <property type="entry name" value="Transcr_Regulatory_Proteins"/>
</dbReference>
<dbReference type="PANTHER" id="PTHR36206:SF16">
    <property type="entry name" value="TRANSCRIPTION FACTOR DOMAIN-CONTAINING PROTEIN-RELATED"/>
    <property type="match status" value="1"/>
</dbReference>
<feature type="domain" description="Zn(2)-C6 fungal-type" evidence="8">
    <location>
        <begin position="20"/>
        <end position="48"/>
    </location>
</feature>
<evidence type="ECO:0000256" key="3">
    <source>
        <dbReference type="ARBA" id="ARBA00023015"/>
    </source>
</evidence>